<evidence type="ECO:0000259" key="2">
    <source>
        <dbReference type="Pfam" id="PF00582"/>
    </source>
</evidence>
<gene>
    <name evidence="3" type="ORF">QVH07_05565</name>
</gene>
<dbReference type="Pfam" id="PF00582">
    <property type="entry name" value="Usp"/>
    <property type="match status" value="1"/>
</dbReference>
<name>A0ABT7YAS3_9BACT</name>
<evidence type="ECO:0000313" key="4">
    <source>
        <dbReference type="Proteomes" id="UP001171916"/>
    </source>
</evidence>
<accession>A0ABT7YAS3</accession>
<sequence length="280" mass="31876">MKSNHKILCPVDFSDCSLNAIEFAARIGELYQSQLTLVHVVNSEDYFKLFPGETDSKKQEQFIKTKLENLKVAVVEESIPKGLATCDTLIIQGRIVDTVCGIAEDGNYDLIVIGTDGVNGNRSGKMGSRASQIVDNSEKDVLVIPRASYFKEMEKIAYAQDYLEEDKIAIQKVGDVANFFKSTLDVVHFERKINERNRFLNSEMQEELKPFSRNLELNFKLFPIEDSLVESIQDYCENEKVGILFTLSFPQTVWDRLFDRSLSKKLAFSLSTPLWVIKSF</sequence>
<comment type="caution">
    <text evidence="3">The sequence shown here is derived from an EMBL/GenBank/DDBJ whole genome shotgun (WGS) entry which is preliminary data.</text>
</comment>
<comment type="similarity">
    <text evidence="1">Belongs to the universal stress protein A family.</text>
</comment>
<protein>
    <submittedName>
        <fullName evidence="3">Universal stress protein</fullName>
    </submittedName>
</protein>
<dbReference type="RefSeq" id="WP_289999163.1">
    <property type="nucleotide sequence ID" value="NZ_JAUEPH010000002.1"/>
</dbReference>
<keyword evidence="4" id="KW-1185">Reference proteome</keyword>
<organism evidence="3 4">
    <name type="scientific">Algoriphagus sediminis</name>
    <dbReference type="NCBI Taxonomy" id="3057113"/>
    <lineage>
        <taxon>Bacteria</taxon>
        <taxon>Pseudomonadati</taxon>
        <taxon>Bacteroidota</taxon>
        <taxon>Cytophagia</taxon>
        <taxon>Cytophagales</taxon>
        <taxon>Cyclobacteriaceae</taxon>
        <taxon>Algoriphagus</taxon>
    </lineage>
</organism>
<proteinExistence type="inferred from homology"/>
<dbReference type="SUPFAM" id="SSF52402">
    <property type="entry name" value="Adenine nucleotide alpha hydrolases-like"/>
    <property type="match status" value="2"/>
</dbReference>
<dbReference type="InterPro" id="IPR006015">
    <property type="entry name" value="Universal_stress_UspA"/>
</dbReference>
<feature type="domain" description="UspA" evidence="2">
    <location>
        <begin position="5"/>
        <end position="145"/>
    </location>
</feature>
<dbReference type="PRINTS" id="PR01438">
    <property type="entry name" value="UNVRSLSTRESS"/>
</dbReference>
<dbReference type="PANTHER" id="PTHR46268">
    <property type="entry name" value="STRESS RESPONSE PROTEIN NHAX"/>
    <property type="match status" value="1"/>
</dbReference>
<dbReference type="EMBL" id="JAUEPH010000002">
    <property type="protein sequence ID" value="MDN3203603.1"/>
    <property type="molecule type" value="Genomic_DNA"/>
</dbReference>
<dbReference type="Proteomes" id="UP001171916">
    <property type="component" value="Unassembled WGS sequence"/>
</dbReference>
<reference evidence="3" key="1">
    <citation type="submission" date="2023-06" db="EMBL/GenBank/DDBJ databases">
        <title>Robiginitalea aurantiacus sp. nov. and Algoriphagus sediminis sp. nov., isolated from coastal sediment.</title>
        <authorList>
            <person name="Zhou Z.Y."/>
            <person name="An J."/>
            <person name="Jia Y.W."/>
            <person name="Du Z.J."/>
        </authorList>
    </citation>
    <scope>NUCLEOTIDE SEQUENCE</scope>
    <source>
        <strain evidence="3">C2-7</strain>
    </source>
</reference>
<dbReference type="PANTHER" id="PTHR46268:SF6">
    <property type="entry name" value="UNIVERSAL STRESS PROTEIN UP12"/>
    <property type="match status" value="1"/>
</dbReference>
<dbReference type="CDD" id="cd00293">
    <property type="entry name" value="USP-like"/>
    <property type="match status" value="1"/>
</dbReference>
<dbReference type="InterPro" id="IPR006016">
    <property type="entry name" value="UspA"/>
</dbReference>
<dbReference type="Gene3D" id="3.40.50.12370">
    <property type="match status" value="1"/>
</dbReference>
<evidence type="ECO:0000313" key="3">
    <source>
        <dbReference type="EMBL" id="MDN3203603.1"/>
    </source>
</evidence>
<evidence type="ECO:0000256" key="1">
    <source>
        <dbReference type="ARBA" id="ARBA00008791"/>
    </source>
</evidence>